<organism evidence="1 2">
    <name type="scientific">Polychaeton citri CBS 116435</name>
    <dbReference type="NCBI Taxonomy" id="1314669"/>
    <lineage>
        <taxon>Eukaryota</taxon>
        <taxon>Fungi</taxon>
        <taxon>Dikarya</taxon>
        <taxon>Ascomycota</taxon>
        <taxon>Pezizomycotina</taxon>
        <taxon>Dothideomycetes</taxon>
        <taxon>Dothideomycetidae</taxon>
        <taxon>Capnodiales</taxon>
        <taxon>Capnodiaceae</taxon>
        <taxon>Polychaeton</taxon>
    </lineage>
</organism>
<keyword evidence="2" id="KW-1185">Reference proteome</keyword>
<accession>A0A9P4ULX3</accession>
<protein>
    <submittedName>
        <fullName evidence="1">Uncharacterized protein</fullName>
    </submittedName>
</protein>
<gene>
    <name evidence="1" type="ORF">K431DRAFT_138079</name>
</gene>
<evidence type="ECO:0000313" key="1">
    <source>
        <dbReference type="EMBL" id="KAF2718273.1"/>
    </source>
</evidence>
<sequence>MTSLAGPKPVPSSRSGSHGRLAVPIDALSRATAVRGLPCSLDLLLTGAEAWAVVASGAGLPYRATMGDTFDRKCVLRCSALLCSALISHVFHAVSGNTAGLVPQPNTSTVVQPALSFLRSLPIPHCIATRLITPSPLPLPTILPACLLRWSPSLCHKLGAVRP</sequence>
<dbReference type="EMBL" id="MU003827">
    <property type="protein sequence ID" value="KAF2718273.1"/>
    <property type="molecule type" value="Genomic_DNA"/>
</dbReference>
<comment type="caution">
    <text evidence="1">The sequence shown here is derived from an EMBL/GenBank/DDBJ whole genome shotgun (WGS) entry which is preliminary data.</text>
</comment>
<proteinExistence type="predicted"/>
<evidence type="ECO:0000313" key="2">
    <source>
        <dbReference type="Proteomes" id="UP000799441"/>
    </source>
</evidence>
<name>A0A9P4ULX3_9PEZI</name>
<dbReference type="AlphaFoldDB" id="A0A9P4ULX3"/>
<reference evidence="1" key="1">
    <citation type="journal article" date="2020" name="Stud. Mycol.">
        <title>101 Dothideomycetes genomes: a test case for predicting lifestyles and emergence of pathogens.</title>
        <authorList>
            <person name="Haridas S."/>
            <person name="Albert R."/>
            <person name="Binder M."/>
            <person name="Bloem J."/>
            <person name="Labutti K."/>
            <person name="Salamov A."/>
            <person name="Andreopoulos B."/>
            <person name="Baker S."/>
            <person name="Barry K."/>
            <person name="Bills G."/>
            <person name="Bluhm B."/>
            <person name="Cannon C."/>
            <person name="Castanera R."/>
            <person name="Culley D."/>
            <person name="Daum C."/>
            <person name="Ezra D."/>
            <person name="Gonzalez J."/>
            <person name="Henrissat B."/>
            <person name="Kuo A."/>
            <person name="Liang C."/>
            <person name="Lipzen A."/>
            <person name="Lutzoni F."/>
            <person name="Magnuson J."/>
            <person name="Mondo S."/>
            <person name="Nolan M."/>
            <person name="Ohm R."/>
            <person name="Pangilinan J."/>
            <person name="Park H.-J."/>
            <person name="Ramirez L."/>
            <person name="Alfaro M."/>
            <person name="Sun H."/>
            <person name="Tritt A."/>
            <person name="Yoshinaga Y."/>
            <person name="Zwiers L.-H."/>
            <person name="Turgeon B."/>
            <person name="Goodwin S."/>
            <person name="Spatafora J."/>
            <person name="Crous P."/>
            <person name="Grigoriev I."/>
        </authorList>
    </citation>
    <scope>NUCLEOTIDE SEQUENCE</scope>
    <source>
        <strain evidence="1">CBS 116435</strain>
    </source>
</reference>
<dbReference type="Proteomes" id="UP000799441">
    <property type="component" value="Unassembled WGS sequence"/>
</dbReference>